<protein>
    <submittedName>
        <fullName evidence="6">LysR family transcriptional regulator</fullName>
    </submittedName>
</protein>
<keyword evidence="7" id="KW-1185">Reference proteome</keyword>
<organism evidence="6 7">
    <name type="scientific">Janthinobacterium kumbetense</name>
    <dbReference type="NCBI Taxonomy" id="2950280"/>
    <lineage>
        <taxon>Bacteria</taxon>
        <taxon>Pseudomonadati</taxon>
        <taxon>Pseudomonadota</taxon>
        <taxon>Betaproteobacteria</taxon>
        <taxon>Burkholderiales</taxon>
        <taxon>Oxalobacteraceae</taxon>
        <taxon>Janthinobacterium</taxon>
    </lineage>
</organism>
<dbReference type="Proteomes" id="UP001202243">
    <property type="component" value="Unassembled WGS sequence"/>
</dbReference>
<dbReference type="SUPFAM" id="SSF53850">
    <property type="entry name" value="Periplasmic binding protein-like II"/>
    <property type="match status" value="1"/>
</dbReference>
<proteinExistence type="inferred from homology"/>
<dbReference type="Pfam" id="PF00126">
    <property type="entry name" value="HTH_1"/>
    <property type="match status" value="1"/>
</dbReference>
<dbReference type="InterPro" id="IPR058163">
    <property type="entry name" value="LysR-type_TF_proteobact-type"/>
</dbReference>
<comment type="caution">
    <text evidence="6">The sequence shown here is derived from an EMBL/GenBank/DDBJ whole genome shotgun (WGS) entry which is preliminary data.</text>
</comment>
<dbReference type="InterPro" id="IPR000847">
    <property type="entry name" value="LysR_HTH_N"/>
</dbReference>
<dbReference type="Gene3D" id="1.10.10.10">
    <property type="entry name" value="Winged helix-like DNA-binding domain superfamily/Winged helix DNA-binding domain"/>
    <property type="match status" value="1"/>
</dbReference>
<dbReference type="InterPro" id="IPR036390">
    <property type="entry name" value="WH_DNA-bd_sf"/>
</dbReference>
<sequence length="319" mass="35463">MKSDATTEMAFFVLLAKLGSLSATARELGITPPAVSKRLQLMEQRLGVRLLNRSTRRISLTGDGESYLQQARQILDDIRAMEESLASGSAEPRGLLRVNATLGFGRTVIAPLLSQFALRHPQLEVQLQLTDSPINLVEQAYDLGIRFGDLPDTRLSARKIMSNRRFLCASPAYLQAHGTPHTPDELAQHRCIVHRQNDDAYGIWRLSKGRATHTVKVRGTVASNDGDVVLGWALDGHGILLRSEWDLARYLDSGRLRVVLDDYALAPADLYAYYPSRHQLPAKVRAFINFLIQQLQPDAATAGKSGYTTILRYGNIMKE</sequence>
<evidence type="ECO:0000256" key="3">
    <source>
        <dbReference type="ARBA" id="ARBA00023125"/>
    </source>
</evidence>
<dbReference type="SUPFAM" id="SSF46785">
    <property type="entry name" value="Winged helix' DNA-binding domain"/>
    <property type="match status" value="1"/>
</dbReference>
<name>A0ABT0WXS6_9BURK</name>
<reference evidence="6 7" key="1">
    <citation type="submission" date="2022-06" db="EMBL/GenBank/DDBJ databases">
        <title>Janthinobacterium kumbetensis sp. nov., isolated from spring water in Turkey.</title>
        <authorList>
            <person name="Inan Bektas K."/>
            <person name="Belduz A.A."/>
            <person name="Canakci S."/>
            <person name="Nalcaoglu A."/>
            <person name="Ceylan E."/>
            <person name="Kati H."/>
        </authorList>
    </citation>
    <scope>NUCLEOTIDE SEQUENCE [LARGE SCALE GENOMIC DNA]</scope>
    <source>
        <strain evidence="6 7">GK</strain>
    </source>
</reference>
<dbReference type="InterPro" id="IPR005119">
    <property type="entry name" value="LysR_subst-bd"/>
</dbReference>
<dbReference type="PANTHER" id="PTHR30537:SF5">
    <property type="entry name" value="HTH-TYPE TRANSCRIPTIONAL ACTIVATOR TTDR-RELATED"/>
    <property type="match status" value="1"/>
</dbReference>
<accession>A0ABT0WXS6</accession>
<dbReference type="Pfam" id="PF03466">
    <property type="entry name" value="LysR_substrate"/>
    <property type="match status" value="1"/>
</dbReference>
<dbReference type="PROSITE" id="PS50931">
    <property type="entry name" value="HTH_LYSR"/>
    <property type="match status" value="1"/>
</dbReference>
<evidence type="ECO:0000313" key="7">
    <source>
        <dbReference type="Proteomes" id="UP001202243"/>
    </source>
</evidence>
<evidence type="ECO:0000256" key="2">
    <source>
        <dbReference type="ARBA" id="ARBA00023015"/>
    </source>
</evidence>
<evidence type="ECO:0000313" key="6">
    <source>
        <dbReference type="EMBL" id="MCM2568830.1"/>
    </source>
</evidence>
<keyword evidence="3" id="KW-0238">DNA-binding</keyword>
<dbReference type="Gene3D" id="3.40.190.290">
    <property type="match status" value="1"/>
</dbReference>
<keyword evidence="2" id="KW-0805">Transcription regulation</keyword>
<dbReference type="EMBL" id="JAMQGR010000013">
    <property type="protein sequence ID" value="MCM2568830.1"/>
    <property type="molecule type" value="Genomic_DNA"/>
</dbReference>
<evidence type="ECO:0000256" key="1">
    <source>
        <dbReference type="ARBA" id="ARBA00009437"/>
    </source>
</evidence>
<comment type="similarity">
    <text evidence="1">Belongs to the LysR transcriptional regulatory family.</text>
</comment>
<evidence type="ECO:0000256" key="4">
    <source>
        <dbReference type="ARBA" id="ARBA00023163"/>
    </source>
</evidence>
<dbReference type="RefSeq" id="WP_251351608.1">
    <property type="nucleotide sequence ID" value="NZ_JAMQGR010000013.1"/>
</dbReference>
<keyword evidence="4" id="KW-0804">Transcription</keyword>
<evidence type="ECO:0000259" key="5">
    <source>
        <dbReference type="PROSITE" id="PS50931"/>
    </source>
</evidence>
<dbReference type="InterPro" id="IPR036388">
    <property type="entry name" value="WH-like_DNA-bd_sf"/>
</dbReference>
<gene>
    <name evidence="6" type="ORF">NCG91_24725</name>
</gene>
<dbReference type="CDD" id="cd08479">
    <property type="entry name" value="PBP2_CrgA_like_9"/>
    <property type="match status" value="1"/>
</dbReference>
<dbReference type="PANTHER" id="PTHR30537">
    <property type="entry name" value="HTH-TYPE TRANSCRIPTIONAL REGULATOR"/>
    <property type="match status" value="1"/>
</dbReference>
<feature type="domain" description="HTH lysR-type" evidence="5">
    <location>
        <begin position="12"/>
        <end position="61"/>
    </location>
</feature>